<keyword evidence="1" id="KW-0472">Membrane</keyword>
<proteinExistence type="predicted"/>
<dbReference type="EMBL" id="SAXA01000002">
    <property type="protein sequence ID" value="RXQ96603.1"/>
    <property type="molecule type" value="Genomic_DNA"/>
</dbReference>
<organism evidence="2 3">
    <name type="scientific">Ancylomarina salipaludis</name>
    <dbReference type="NCBI Taxonomy" id="2501299"/>
    <lineage>
        <taxon>Bacteria</taxon>
        <taxon>Pseudomonadati</taxon>
        <taxon>Bacteroidota</taxon>
        <taxon>Bacteroidia</taxon>
        <taxon>Marinilabiliales</taxon>
        <taxon>Marinifilaceae</taxon>
        <taxon>Ancylomarina</taxon>
    </lineage>
</organism>
<comment type="caution">
    <text evidence="2">The sequence shown here is derived from an EMBL/GenBank/DDBJ whole genome shotgun (WGS) entry which is preliminary data.</text>
</comment>
<reference evidence="2 3" key="1">
    <citation type="submission" date="2019-01" db="EMBL/GenBank/DDBJ databases">
        <title>Ancylomarina salipaludis sp. nov., isolated from a salt marsh.</title>
        <authorList>
            <person name="Yoon J.-H."/>
        </authorList>
    </citation>
    <scope>NUCLEOTIDE SEQUENCE [LARGE SCALE GENOMIC DNA]</scope>
    <source>
        <strain evidence="2 3">SHSM-M15</strain>
    </source>
</reference>
<dbReference type="RefSeq" id="WP_129252784.1">
    <property type="nucleotide sequence ID" value="NZ_SAXA01000002.1"/>
</dbReference>
<dbReference type="OrthoDB" id="1068411at2"/>
<keyword evidence="1" id="KW-0812">Transmembrane</keyword>
<accession>A0A4V1N0F1</accession>
<dbReference type="Proteomes" id="UP000289703">
    <property type="component" value="Unassembled WGS sequence"/>
</dbReference>
<evidence type="ECO:0000313" key="2">
    <source>
        <dbReference type="EMBL" id="RXQ96603.1"/>
    </source>
</evidence>
<protein>
    <submittedName>
        <fullName evidence="2">ABC transporter permease</fullName>
    </submittedName>
</protein>
<gene>
    <name evidence="2" type="ORF">EO244_02970</name>
</gene>
<feature type="transmembrane region" description="Helical" evidence="1">
    <location>
        <begin position="49"/>
        <end position="68"/>
    </location>
</feature>
<feature type="transmembrane region" description="Helical" evidence="1">
    <location>
        <begin position="20"/>
        <end position="37"/>
    </location>
</feature>
<name>A0A4V1N0F1_9BACT</name>
<feature type="transmembrane region" description="Helical" evidence="1">
    <location>
        <begin position="233"/>
        <end position="252"/>
    </location>
</feature>
<evidence type="ECO:0000313" key="3">
    <source>
        <dbReference type="Proteomes" id="UP000289703"/>
    </source>
</evidence>
<keyword evidence="3" id="KW-1185">Reference proteome</keyword>
<evidence type="ECO:0000256" key="1">
    <source>
        <dbReference type="SAM" id="Phobius"/>
    </source>
</evidence>
<sequence length="260" mass="29665">MLKIFKYSLFDLIRSNWSIAYLAFYLMVSSSIIYMNGDITKSIISMMNVILLLIPLVATVFGAIYMYNSREFTELLLSQPIKRKSIFLGQYFGLAVSLSLSFILGVGLPFIIRGIITSPELSNFLVLIGVGLILNFIFSLLSFMVALRFENRIKGFGLSLFIWLFMSIIYDGILLLILIWFESYPTENLAITLTLMNPIDLGRVLIMLFLDTSALMGYTGAVFYNFFGVWQGILLSIAALSVWLLFPIYILLRYIKKKDF</sequence>
<feature type="transmembrane region" description="Helical" evidence="1">
    <location>
        <begin position="124"/>
        <end position="149"/>
    </location>
</feature>
<feature type="transmembrane region" description="Helical" evidence="1">
    <location>
        <begin position="161"/>
        <end position="181"/>
    </location>
</feature>
<dbReference type="Pfam" id="PF12679">
    <property type="entry name" value="ABC2_membrane_2"/>
    <property type="match status" value="1"/>
</dbReference>
<feature type="transmembrane region" description="Helical" evidence="1">
    <location>
        <begin position="201"/>
        <end position="227"/>
    </location>
</feature>
<keyword evidence="1" id="KW-1133">Transmembrane helix</keyword>
<dbReference type="AlphaFoldDB" id="A0A4V1N0F1"/>
<feature type="transmembrane region" description="Helical" evidence="1">
    <location>
        <begin position="88"/>
        <end position="112"/>
    </location>
</feature>